<dbReference type="RefSeq" id="WP_024024131.1">
    <property type="nucleotide sequence ID" value="NZ_AYOZ01000018.1"/>
</dbReference>
<dbReference type="eggNOG" id="ENOG503389T">
    <property type="taxonomic scope" value="Bacteria"/>
</dbReference>
<evidence type="ECO:0000313" key="2">
    <source>
        <dbReference type="Proteomes" id="UP000018857"/>
    </source>
</evidence>
<dbReference type="Proteomes" id="UP000018857">
    <property type="component" value="Unassembled WGS sequence"/>
</dbReference>
<dbReference type="EMBL" id="AYOZ01000018">
    <property type="protein sequence ID" value="ETI60170.1"/>
    <property type="molecule type" value="Genomic_DNA"/>
</dbReference>
<keyword evidence="2" id="KW-1185">Reference proteome</keyword>
<protein>
    <recommendedName>
        <fullName evidence="3">Extradiol ring-cleavage dioxygenase LigAB LigA subunit domain-containing protein</fullName>
    </recommendedName>
</protein>
<dbReference type="AlphaFoldDB" id="W1RTP1"/>
<dbReference type="SUPFAM" id="SSF48076">
    <property type="entry name" value="LigA subunit of an aromatic-ring-opening dioxygenase LigAB"/>
    <property type="match status" value="1"/>
</dbReference>
<evidence type="ECO:0000313" key="1">
    <source>
        <dbReference type="EMBL" id="ETI60170.1"/>
    </source>
</evidence>
<comment type="caution">
    <text evidence="1">The sequence shown here is derived from an EMBL/GenBank/DDBJ whole genome shotgun (WGS) entry which is preliminary data.</text>
</comment>
<dbReference type="InterPro" id="IPR036622">
    <property type="entry name" value="LigA_sf"/>
</dbReference>
<name>W1RTP1_9GAMM</name>
<dbReference type="STRING" id="1208321.D104_10130"/>
<proteinExistence type="predicted"/>
<evidence type="ECO:0008006" key="3">
    <source>
        <dbReference type="Google" id="ProtNLM"/>
    </source>
</evidence>
<sequence length="87" mass="10119">MSVYTIERVLWDLQDSDEKAALYREQPNEILNQYNLTTDEHSLLSDMDIESMVSLGIDQMLMFMTWQAINGPQGSPEYMQRLNSIKS</sequence>
<gene>
    <name evidence="1" type="ORF">D104_10130</name>
</gene>
<reference evidence="1 2" key="1">
    <citation type="journal article" date="2014" name="Genome Announc.">
        <title>Draft Genome Sequence of Marinomonas sp. Strain D104, a Polycyclic Aromatic Hydrocarbon-Degrading Bacterium from the Deep-Sea Sediment of the Arctic Ocean.</title>
        <authorList>
            <person name="Dong C."/>
            <person name="Bai X."/>
            <person name="Lai Q."/>
            <person name="Xie Y."/>
            <person name="Chen X."/>
            <person name="Shao Z."/>
        </authorList>
    </citation>
    <scope>NUCLEOTIDE SEQUENCE [LARGE SCALE GENOMIC DNA]</scope>
    <source>
        <strain evidence="1 2">D104</strain>
    </source>
</reference>
<dbReference type="PATRIC" id="fig|1208321.3.peg.2010"/>
<accession>W1RTP1</accession>
<dbReference type="Gene3D" id="1.10.700.10">
    <property type="entry name" value="Dioxygenase LigAB, LigA subunit"/>
    <property type="match status" value="1"/>
</dbReference>
<organism evidence="1 2">
    <name type="scientific">Marinomonas profundimaris</name>
    <dbReference type="NCBI Taxonomy" id="1208321"/>
    <lineage>
        <taxon>Bacteria</taxon>
        <taxon>Pseudomonadati</taxon>
        <taxon>Pseudomonadota</taxon>
        <taxon>Gammaproteobacteria</taxon>
        <taxon>Oceanospirillales</taxon>
        <taxon>Oceanospirillaceae</taxon>
        <taxon>Marinomonas</taxon>
    </lineage>
</organism>
<dbReference type="OrthoDB" id="3478734at2"/>